<dbReference type="Gene3D" id="1.20.1450.10">
    <property type="entry name" value="Ammonia/particulate methane monooxygenase, subunit A"/>
    <property type="match status" value="1"/>
</dbReference>
<dbReference type="Pfam" id="PF02461">
    <property type="entry name" value="AMO"/>
    <property type="match status" value="1"/>
</dbReference>
<feature type="transmembrane region" description="Helical" evidence="1">
    <location>
        <begin position="75"/>
        <end position="96"/>
    </location>
</feature>
<keyword evidence="1" id="KW-0812">Transmembrane</keyword>
<protein>
    <submittedName>
        <fullName evidence="2">Uncharacterized protein</fullName>
    </submittedName>
</protein>
<organism evidence="2">
    <name type="scientific">marine metagenome</name>
    <dbReference type="NCBI Taxonomy" id="408172"/>
    <lineage>
        <taxon>unclassified sequences</taxon>
        <taxon>metagenomes</taxon>
        <taxon>ecological metagenomes</taxon>
    </lineage>
</organism>
<evidence type="ECO:0000313" key="2">
    <source>
        <dbReference type="EMBL" id="SVD06662.1"/>
    </source>
</evidence>
<reference evidence="2" key="1">
    <citation type="submission" date="2018-05" db="EMBL/GenBank/DDBJ databases">
        <authorList>
            <person name="Lanie J.A."/>
            <person name="Ng W.-L."/>
            <person name="Kazmierczak K.M."/>
            <person name="Andrzejewski T.M."/>
            <person name="Davidsen T.M."/>
            <person name="Wayne K.J."/>
            <person name="Tettelin H."/>
            <person name="Glass J.I."/>
            <person name="Rusch D."/>
            <person name="Podicherti R."/>
            <person name="Tsui H.-C.T."/>
            <person name="Winkler M.E."/>
        </authorList>
    </citation>
    <scope>NUCLEOTIDE SEQUENCE</scope>
</reference>
<dbReference type="InterPro" id="IPR037001">
    <property type="entry name" value="NH3/CH4_mOase_suA_sf"/>
</dbReference>
<keyword evidence="1" id="KW-0472">Membrane</keyword>
<evidence type="ECO:0000256" key="1">
    <source>
        <dbReference type="SAM" id="Phobius"/>
    </source>
</evidence>
<sequence>MPVIEEATMAQVDTTHEEKPQSAIYTKAEQHKVDVGIDWVGIPTIAIVLLAAFHLHFMLTAGDWDFWTDWKDRRWWPLVTPVVLITFPAAVQYITWEKL</sequence>
<proteinExistence type="predicted"/>
<dbReference type="EMBL" id="UINC01127503">
    <property type="protein sequence ID" value="SVD06662.1"/>
    <property type="molecule type" value="Genomic_DNA"/>
</dbReference>
<keyword evidence="1" id="KW-1133">Transmembrane helix</keyword>
<name>A0A382SAS6_9ZZZZ</name>
<accession>A0A382SAS6</accession>
<gene>
    <name evidence="2" type="ORF">METZ01_LOCUS359516</name>
</gene>
<feature type="non-terminal residue" evidence="2">
    <location>
        <position position="99"/>
    </location>
</feature>
<dbReference type="AlphaFoldDB" id="A0A382SAS6"/>
<dbReference type="InterPro" id="IPR003393">
    <property type="entry name" value="NH3_CH4_mOase_A"/>
</dbReference>
<feature type="transmembrane region" description="Helical" evidence="1">
    <location>
        <begin position="35"/>
        <end position="55"/>
    </location>
</feature>